<dbReference type="Proteomes" id="UP000075573">
    <property type="component" value="Unassembled WGS sequence"/>
</dbReference>
<name>A0A149QRP6_9PROT</name>
<evidence type="ECO:0000313" key="3">
    <source>
        <dbReference type="Proteomes" id="UP000075573"/>
    </source>
</evidence>
<reference evidence="2 3" key="1">
    <citation type="submission" date="2015-06" db="EMBL/GenBank/DDBJ databases">
        <title>Improved classification and identification of acetic acid bacteria using matrix-assisted laser desorption/ionization time-of-flight mass spectrometry; Gluconobacter nephelii and Gluconobacter uchimurae are later heterotypic synonyms of Gluconobacter japonicus and Gluconobacter oxydans, respectively.</title>
        <authorList>
            <person name="Li L."/>
            <person name="Cleenwerck I."/>
            <person name="De Vuyst L."/>
            <person name="Vandamme P."/>
        </authorList>
    </citation>
    <scope>NUCLEOTIDE SEQUENCE [LARGE SCALE GENOMIC DNA]</scope>
    <source>
        <strain evidence="2 3">LMG 1764</strain>
    </source>
</reference>
<dbReference type="AlphaFoldDB" id="A0A149QRP6"/>
<feature type="region of interest" description="Disordered" evidence="1">
    <location>
        <begin position="1"/>
        <end position="76"/>
    </location>
</feature>
<sequence>MSMVHTAHEQTSATRNVSGRSRMAKGAGGGSSGNSASGTRQARRGSSTLQADPDDARQTSFAVISPMGCTLREQRRRTNSATITRLRDTITDHIEKGESAISLRGTLHREISRDGVRILGVDSSEHPDNDLWKSFQEWGLRNGLSIILQQKDRNLTGMGMVVAVPSYEALRPAV</sequence>
<dbReference type="EMBL" id="LHZB01000118">
    <property type="protein sequence ID" value="KXU99994.1"/>
    <property type="molecule type" value="Genomic_DNA"/>
</dbReference>
<organism evidence="2 3">
    <name type="scientific">Gluconobacter potus</name>
    <dbReference type="NCBI Taxonomy" id="2724927"/>
    <lineage>
        <taxon>Bacteria</taxon>
        <taxon>Pseudomonadati</taxon>
        <taxon>Pseudomonadota</taxon>
        <taxon>Alphaproteobacteria</taxon>
        <taxon>Acetobacterales</taxon>
        <taxon>Acetobacteraceae</taxon>
        <taxon>Gluconobacter</taxon>
    </lineage>
</organism>
<gene>
    <name evidence="2" type="ORF">AD929_12250</name>
</gene>
<protein>
    <submittedName>
        <fullName evidence="2">Uncharacterized protein</fullName>
    </submittedName>
</protein>
<dbReference type="RefSeq" id="WP_062497239.1">
    <property type="nucleotide sequence ID" value="NZ_LHZB01000118.1"/>
</dbReference>
<accession>A0A149QRP6</accession>
<dbReference type="PATRIC" id="fig|442.7.peg.3266"/>
<evidence type="ECO:0000256" key="1">
    <source>
        <dbReference type="SAM" id="MobiDB-lite"/>
    </source>
</evidence>
<evidence type="ECO:0000313" key="2">
    <source>
        <dbReference type="EMBL" id="KXU99994.1"/>
    </source>
</evidence>
<comment type="caution">
    <text evidence="2">The sequence shown here is derived from an EMBL/GenBank/DDBJ whole genome shotgun (WGS) entry which is preliminary data.</text>
</comment>
<proteinExistence type="predicted"/>